<sequence>MEKHQLYNYSSMNNDAFPIPAVGISPIMAGFRIHGKICVGLVNAFAEFLFINVPGRLRPSTSGTPHRVAPVLGPLRP</sequence>
<name>A0A193QFP5_SODGM</name>
<organism evidence="1 2">
    <name type="scientific">Sodalis glossinidius (strain morsitans)</name>
    <dbReference type="NCBI Taxonomy" id="343509"/>
    <lineage>
        <taxon>Bacteria</taxon>
        <taxon>Pseudomonadati</taxon>
        <taxon>Pseudomonadota</taxon>
        <taxon>Gammaproteobacteria</taxon>
        <taxon>Enterobacterales</taxon>
        <taxon>Bruguierivoracaceae</taxon>
        <taxon>Sodalis</taxon>
    </lineage>
</organism>
<dbReference type="AlphaFoldDB" id="A0A193QFP5"/>
<protein>
    <submittedName>
        <fullName evidence="1">Uncharacterized protein</fullName>
    </submittedName>
</protein>
<evidence type="ECO:0000313" key="1">
    <source>
        <dbReference type="EMBL" id="CRL43999.1"/>
    </source>
</evidence>
<proteinExistence type="predicted"/>
<dbReference type="EMBL" id="LN854557">
    <property type="protein sequence ID" value="CRL43999.1"/>
    <property type="molecule type" value="Genomic_DNA"/>
</dbReference>
<reference evidence="1 2" key="1">
    <citation type="submission" date="2015-05" db="EMBL/GenBank/DDBJ databases">
        <authorList>
            <person name="Goodhead I."/>
        </authorList>
    </citation>
    <scope>NUCLEOTIDE SEQUENCE [LARGE SCALE GENOMIC DNA]</scope>
    <source>
        <strain evidence="2">morsitans</strain>
    </source>
</reference>
<accession>A0A193QFP5</accession>
<dbReference type="Proteomes" id="UP000245838">
    <property type="component" value="Chromosome sggmmb4_Chromosome"/>
</dbReference>
<gene>
    <name evidence="1" type="ORF">SGGMMB4_00846</name>
</gene>
<evidence type="ECO:0000313" key="2">
    <source>
        <dbReference type="Proteomes" id="UP000245838"/>
    </source>
</evidence>